<protein>
    <submittedName>
        <fullName evidence="2">Uncharacterized protein</fullName>
    </submittedName>
</protein>
<dbReference type="OrthoDB" id="1886721at2759"/>
<comment type="caution">
    <text evidence="2">The sequence shown here is derived from an EMBL/GenBank/DDBJ whole genome shotgun (WGS) entry which is preliminary data.</text>
</comment>
<reference evidence="2 3" key="1">
    <citation type="journal article" date="2018" name="Mol. Plant">
        <title>The genome of Artemisia annua provides insight into the evolution of Asteraceae family and artemisinin biosynthesis.</title>
        <authorList>
            <person name="Shen Q."/>
            <person name="Zhang L."/>
            <person name="Liao Z."/>
            <person name="Wang S."/>
            <person name="Yan T."/>
            <person name="Shi P."/>
            <person name="Liu M."/>
            <person name="Fu X."/>
            <person name="Pan Q."/>
            <person name="Wang Y."/>
            <person name="Lv Z."/>
            <person name="Lu X."/>
            <person name="Zhang F."/>
            <person name="Jiang W."/>
            <person name="Ma Y."/>
            <person name="Chen M."/>
            <person name="Hao X."/>
            <person name="Li L."/>
            <person name="Tang Y."/>
            <person name="Lv G."/>
            <person name="Zhou Y."/>
            <person name="Sun X."/>
            <person name="Brodelius P.E."/>
            <person name="Rose J.K.C."/>
            <person name="Tang K."/>
        </authorList>
    </citation>
    <scope>NUCLEOTIDE SEQUENCE [LARGE SCALE GENOMIC DNA]</scope>
    <source>
        <strain evidence="3">cv. Huhao1</strain>
        <tissue evidence="2">Leaf</tissue>
    </source>
</reference>
<feature type="region of interest" description="Disordered" evidence="1">
    <location>
        <begin position="60"/>
        <end position="79"/>
    </location>
</feature>
<keyword evidence="3" id="KW-1185">Reference proteome</keyword>
<dbReference type="PANTHER" id="PTHR34379">
    <property type="entry name" value="OS07G0553800 PROTEIN"/>
    <property type="match status" value="1"/>
</dbReference>
<gene>
    <name evidence="2" type="ORF">CTI12_AA356920</name>
</gene>
<accession>A0A2U1M960</accession>
<evidence type="ECO:0000313" key="3">
    <source>
        <dbReference type="Proteomes" id="UP000245207"/>
    </source>
</evidence>
<evidence type="ECO:0000256" key="1">
    <source>
        <dbReference type="SAM" id="MobiDB-lite"/>
    </source>
</evidence>
<dbReference type="EMBL" id="PKPP01006059">
    <property type="protein sequence ID" value="PWA57797.1"/>
    <property type="molecule type" value="Genomic_DNA"/>
</dbReference>
<evidence type="ECO:0000313" key="2">
    <source>
        <dbReference type="EMBL" id="PWA57797.1"/>
    </source>
</evidence>
<dbReference type="InterPro" id="IPR040411">
    <property type="entry name" value="At5g23160-like"/>
</dbReference>
<feature type="compositionally biased region" description="Polar residues" evidence="1">
    <location>
        <begin position="108"/>
        <end position="123"/>
    </location>
</feature>
<name>A0A2U1M960_ARTAN</name>
<dbReference type="AlphaFoldDB" id="A0A2U1M960"/>
<sequence length="306" mass="33843">MTKGSSTRRRGSCFFSCFGYSGDYIEPLDEVNPESPRRRRWFSKLKFSFKKSDVKTVPVELSKGPRKSGLDDAHVKSSSTWEIQVVEEDDAALTKKGVSMVKEKHNPQGRSQPTPVAGSNTAPDTGLKSDEQNTNSKKFIDSIKVSCPSRRKETKVARAGVDSPKKKNVTITQPNASSTLKPRPKVKKRPQSPTAVRGVEGGFMHKKTPSSGEFDSIVGMSIILVTLLIMVLWGKLCAILCTSAWFFVAPRLGGPKGHSAIAMAEKRRLESGDDMEMESVEYKKKVVMEGLLKRNHRNIVGRSTKL</sequence>
<proteinExistence type="predicted"/>
<dbReference type="Proteomes" id="UP000245207">
    <property type="component" value="Unassembled WGS sequence"/>
</dbReference>
<feature type="region of interest" description="Disordered" evidence="1">
    <location>
        <begin position="101"/>
        <end position="204"/>
    </location>
</feature>
<feature type="compositionally biased region" description="Polar residues" evidence="1">
    <location>
        <begin position="169"/>
        <end position="180"/>
    </location>
</feature>
<organism evidence="2 3">
    <name type="scientific">Artemisia annua</name>
    <name type="common">Sweet wormwood</name>
    <dbReference type="NCBI Taxonomy" id="35608"/>
    <lineage>
        <taxon>Eukaryota</taxon>
        <taxon>Viridiplantae</taxon>
        <taxon>Streptophyta</taxon>
        <taxon>Embryophyta</taxon>
        <taxon>Tracheophyta</taxon>
        <taxon>Spermatophyta</taxon>
        <taxon>Magnoliopsida</taxon>
        <taxon>eudicotyledons</taxon>
        <taxon>Gunneridae</taxon>
        <taxon>Pentapetalae</taxon>
        <taxon>asterids</taxon>
        <taxon>campanulids</taxon>
        <taxon>Asterales</taxon>
        <taxon>Asteraceae</taxon>
        <taxon>Asteroideae</taxon>
        <taxon>Anthemideae</taxon>
        <taxon>Artemisiinae</taxon>
        <taxon>Artemisia</taxon>
    </lineage>
</organism>
<dbReference type="PANTHER" id="PTHR34379:SF3">
    <property type="entry name" value="PROTEIN, PUTATIVE-RELATED"/>
    <property type="match status" value="1"/>
</dbReference>